<dbReference type="Pfam" id="PF05970">
    <property type="entry name" value="PIF1"/>
    <property type="match status" value="1"/>
</dbReference>
<organism evidence="5 6">
    <name type="scientific">Frankliniella fusca</name>
    <dbReference type="NCBI Taxonomy" id="407009"/>
    <lineage>
        <taxon>Eukaryota</taxon>
        <taxon>Metazoa</taxon>
        <taxon>Ecdysozoa</taxon>
        <taxon>Arthropoda</taxon>
        <taxon>Hexapoda</taxon>
        <taxon>Insecta</taxon>
        <taxon>Pterygota</taxon>
        <taxon>Neoptera</taxon>
        <taxon>Paraneoptera</taxon>
        <taxon>Thysanoptera</taxon>
        <taxon>Terebrantia</taxon>
        <taxon>Thripoidea</taxon>
        <taxon>Thripidae</taxon>
        <taxon>Frankliniella</taxon>
    </lineage>
</organism>
<dbReference type="InterPro" id="IPR010285">
    <property type="entry name" value="DNA_helicase_pif1-like_DEAD"/>
</dbReference>
<dbReference type="PANTHER" id="PTHR47642:SF5">
    <property type="entry name" value="ATP-DEPENDENT DNA HELICASE"/>
    <property type="match status" value="1"/>
</dbReference>
<dbReference type="EC" id="5.6.2.3" evidence="1"/>
<keyword evidence="1" id="KW-0233">DNA recombination</keyword>
<name>A0AAE1LXJ5_9NEOP</name>
<keyword evidence="1" id="KW-0547">Nucleotide-binding</keyword>
<reference evidence="5" key="2">
    <citation type="journal article" date="2023" name="BMC Genomics">
        <title>Pest status, molecular evolution, and epigenetic factors derived from the genome assembly of Frankliniella fusca, a thysanopteran phytovirus vector.</title>
        <authorList>
            <person name="Catto M.A."/>
            <person name="Labadie P.E."/>
            <person name="Jacobson A.L."/>
            <person name="Kennedy G.G."/>
            <person name="Srinivasan R."/>
            <person name="Hunt B.G."/>
        </authorList>
    </citation>
    <scope>NUCLEOTIDE SEQUENCE</scope>
    <source>
        <strain evidence="5">PL_HMW_Pooled</strain>
    </source>
</reference>
<dbReference type="InterPro" id="IPR051055">
    <property type="entry name" value="PIF1_helicase"/>
</dbReference>
<dbReference type="Pfam" id="PF14214">
    <property type="entry name" value="Helitron_like_N"/>
    <property type="match status" value="1"/>
</dbReference>
<feature type="domain" description="DUF6570" evidence="4">
    <location>
        <begin position="1"/>
        <end position="105"/>
    </location>
</feature>
<evidence type="ECO:0000256" key="1">
    <source>
        <dbReference type="RuleBase" id="RU363044"/>
    </source>
</evidence>
<keyword evidence="1" id="KW-0227">DNA damage</keyword>
<dbReference type="GO" id="GO:0005524">
    <property type="term" value="F:ATP binding"/>
    <property type="evidence" value="ECO:0007669"/>
    <property type="project" value="UniProtKB-KW"/>
</dbReference>
<evidence type="ECO:0000313" key="6">
    <source>
        <dbReference type="Proteomes" id="UP001219518"/>
    </source>
</evidence>
<dbReference type="Proteomes" id="UP001219518">
    <property type="component" value="Unassembled WGS sequence"/>
</dbReference>
<comment type="caution">
    <text evidence="5">The sequence shown here is derived from an EMBL/GenBank/DDBJ whole genome shotgun (WGS) entry which is preliminary data.</text>
</comment>
<sequence length="1301" mass="149837">MDPGDVPEALSGLTFIEEQLISKIRPIISVFKLKGHQYGYRGNEIASQLPHRVEDLDNIICVKFENKNHEYYDFQVRADKVRNALIWLKANNTYYKDIVISEENISVLPCDGNVIDRIQFVSSDDLVAASSDSDEKVHESFVPNVSQVDQDHQIKKKLKWPTTCNEPIDEFNTPGYIACAFPTLFPRGEADLRVNRLAVVKPANYFKHLMNFHDNRFAQHKTFRFFAYNSRLRWTAMNDGNIFVKNNKEFQNMTTGQLKNLILENKSIMSHIMYYGSNIPGTKAYWHNNANKLRDMVEQLGLPSIFLTMSCADGHWNDLYRLMSDVDPSTLSEKERRDLVQNNPHIVDSFFDFRIKTFLNQVMEKKFKVVDYWYRIEYQHRGSPHLHGLFWIDGAPDLTDIENFTEEQLMDVIDYYSELVEAWNPNVSESSPDTHPCRVSYSMVEDFEVDLAQLLHKVQRHTNCTEQTCFKKFKENGLRQCRFGFPITDMNEKASIGKNEKGEFQFVPKRNDPRLNKFNKFIIQLWRANIDIAPVISRKAVIAYLCKYVSKCEISSLVLHDLFRDVANKLNDDDKAKRVIHKVLMRSCAERDISAQEECHTLLGLQLWSAGGRQFVNINLSEKKWLAVCEDDEDDVIGKSGKSIVEKYSDRPDSLEHISLWQCARNYNTRTWKVTKQHTIVRVFPYLKKIDVHDENEDYYRQQVLLHMPWRDFNLLKNPDETWLHVFNSNGIEDKLKTMHKLSADYEPEEEFDEEINDLDSDDEEEFQILSRLGPQSTIPSVNLGNRDVDLNYQWQLNSMKYEQFGTLPQIENFIDNAKKIHVVHDNSNVLSKILPFSNDQQDVIDLVQKQIDHCLGVRNESVKRFIVQGKAGTGKSFIINHIRSMILNSCGQQSLIVGTPTGVSAMLIKGRTLQSIFKIPRKTAEFKDLKSEAARKLQTEMKDVNFLIIDEYSMVGCQLLAMIDQRCKQGKGNSDPFGGMNVIMFGDIKQLAHVKDNPFYSKVQLSVLGKKGKVLIESFDKVCFLTTCHRQKDASFLDLLDKVSNGDSTKEDYNVLSSRFSTNVSNKDLSDFDNAIHIFSTKEEVKNYNYKKLGELIDPDTGNFCPVMKINAKHNCASAKVGSIEDAEGLEPSLRLARGAKVMLRCNLWVEMNLVNGSIGTVHDIILLPHLDFPSVILVEFPCYTGPDFIPGTKIIPIKPVLRSWLTNNNTCTRYQFPVTLSYACSIHKSQGMTLEKAFINIGPREFSLGLAYVALSRARNLNGFVIHPFMFDRITSKIKAHPHMHLRQEFLMAMRNKDY</sequence>
<keyword evidence="1" id="KW-0234">DNA repair</keyword>
<gene>
    <name evidence="5" type="ORF">KUF71_002647</name>
</gene>
<keyword evidence="1" id="KW-0067">ATP-binding</keyword>
<proteinExistence type="inferred from homology"/>
<protein>
    <recommendedName>
        <fullName evidence="1">ATP-dependent DNA helicase</fullName>
        <ecNumber evidence="1">5.6.2.3</ecNumber>
    </recommendedName>
</protein>
<evidence type="ECO:0000259" key="3">
    <source>
        <dbReference type="Pfam" id="PF14214"/>
    </source>
</evidence>
<dbReference type="GO" id="GO:0000723">
    <property type="term" value="P:telomere maintenance"/>
    <property type="evidence" value="ECO:0007669"/>
    <property type="project" value="InterPro"/>
</dbReference>
<evidence type="ECO:0000313" key="5">
    <source>
        <dbReference type="EMBL" id="KAK3932677.1"/>
    </source>
</evidence>
<dbReference type="InterPro" id="IPR025476">
    <property type="entry name" value="Helitron_helicase-like"/>
</dbReference>
<dbReference type="Gene3D" id="3.40.50.300">
    <property type="entry name" value="P-loop containing nucleotide triphosphate hydrolases"/>
    <property type="match status" value="2"/>
</dbReference>
<dbReference type="GO" id="GO:0016787">
    <property type="term" value="F:hydrolase activity"/>
    <property type="evidence" value="ECO:0007669"/>
    <property type="project" value="UniProtKB-KW"/>
</dbReference>
<keyword evidence="6" id="KW-1185">Reference proteome</keyword>
<dbReference type="SUPFAM" id="SSF52540">
    <property type="entry name" value="P-loop containing nucleoside triphosphate hydrolases"/>
    <property type="match status" value="2"/>
</dbReference>
<evidence type="ECO:0000259" key="2">
    <source>
        <dbReference type="Pfam" id="PF05970"/>
    </source>
</evidence>
<dbReference type="Pfam" id="PF20209">
    <property type="entry name" value="DUF6570"/>
    <property type="match status" value="1"/>
</dbReference>
<dbReference type="GO" id="GO:0043139">
    <property type="term" value="F:5'-3' DNA helicase activity"/>
    <property type="evidence" value="ECO:0007669"/>
    <property type="project" value="UniProtKB-EC"/>
</dbReference>
<dbReference type="PANTHER" id="PTHR47642">
    <property type="entry name" value="ATP-DEPENDENT DNA HELICASE"/>
    <property type="match status" value="1"/>
</dbReference>
<comment type="similarity">
    <text evidence="1">Belongs to the helicase family.</text>
</comment>
<feature type="domain" description="Helitron helicase-like" evidence="3">
    <location>
        <begin position="205"/>
        <end position="389"/>
    </location>
</feature>
<dbReference type="CDD" id="cd18809">
    <property type="entry name" value="SF1_C_RecD"/>
    <property type="match status" value="1"/>
</dbReference>
<keyword evidence="1 5" id="KW-0347">Helicase</keyword>
<comment type="cofactor">
    <cofactor evidence="1">
        <name>Mg(2+)</name>
        <dbReference type="ChEBI" id="CHEBI:18420"/>
    </cofactor>
</comment>
<keyword evidence="1" id="KW-0378">Hydrolase</keyword>
<dbReference type="EMBL" id="JAHWGI010001439">
    <property type="protein sequence ID" value="KAK3932677.1"/>
    <property type="molecule type" value="Genomic_DNA"/>
</dbReference>
<reference evidence="5" key="1">
    <citation type="submission" date="2021-07" db="EMBL/GenBank/DDBJ databases">
        <authorList>
            <person name="Catto M.A."/>
            <person name="Jacobson A."/>
            <person name="Kennedy G."/>
            <person name="Labadie P."/>
            <person name="Hunt B.G."/>
            <person name="Srinivasan R."/>
        </authorList>
    </citation>
    <scope>NUCLEOTIDE SEQUENCE</scope>
    <source>
        <strain evidence="5">PL_HMW_Pooled</strain>
        <tissue evidence="5">Head</tissue>
    </source>
</reference>
<dbReference type="GO" id="GO:0006310">
    <property type="term" value="P:DNA recombination"/>
    <property type="evidence" value="ECO:0007669"/>
    <property type="project" value="UniProtKB-KW"/>
</dbReference>
<dbReference type="InterPro" id="IPR046700">
    <property type="entry name" value="DUF6570"/>
</dbReference>
<evidence type="ECO:0000259" key="4">
    <source>
        <dbReference type="Pfam" id="PF20209"/>
    </source>
</evidence>
<comment type="catalytic activity">
    <reaction evidence="1">
        <text>ATP + H2O = ADP + phosphate + H(+)</text>
        <dbReference type="Rhea" id="RHEA:13065"/>
        <dbReference type="ChEBI" id="CHEBI:15377"/>
        <dbReference type="ChEBI" id="CHEBI:15378"/>
        <dbReference type="ChEBI" id="CHEBI:30616"/>
        <dbReference type="ChEBI" id="CHEBI:43474"/>
        <dbReference type="ChEBI" id="CHEBI:456216"/>
        <dbReference type="EC" id="5.6.2.3"/>
    </reaction>
</comment>
<accession>A0AAE1LXJ5</accession>
<feature type="domain" description="DNA helicase Pif1-like DEAD-box helicase" evidence="2">
    <location>
        <begin position="838"/>
        <end position="1052"/>
    </location>
</feature>
<dbReference type="GO" id="GO:0006281">
    <property type="term" value="P:DNA repair"/>
    <property type="evidence" value="ECO:0007669"/>
    <property type="project" value="UniProtKB-KW"/>
</dbReference>
<dbReference type="InterPro" id="IPR027417">
    <property type="entry name" value="P-loop_NTPase"/>
</dbReference>